<proteinExistence type="predicted"/>
<dbReference type="InterPro" id="IPR038885">
    <property type="entry name" value="PLB1"/>
</dbReference>
<dbReference type="Pfam" id="PF00657">
    <property type="entry name" value="Lipase_GDSL"/>
    <property type="match status" value="1"/>
</dbReference>
<dbReference type="InterPro" id="IPR001087">
    <property type="entry name" value="GDSL"/>
</dbReference>
<evidence type="ECO:0000313" key="2">
    <source>
        <dbReference type="EMBL" id="PAV56799.1"/>
    </source>
</evidence>
<dbReference type="SUPFAM" id="SSF52266">
    <property type="entry name" value="SGNH hydrolase"/>
    <property type="match status" value="1"/>
</dbReference>
<dbReference type="EMBL" id="LIAE01010679">
    <property type="protein sequence ID" value="PAV56799.1"/>
    <property type="molecule type" value="Genomic_DNA"/>
</dbReference>
<protein>
    <submittedName>
        <fullName evidence="2">Uncharacterized protein</fullName>
    </submittedName>
</protein>
<keyword evidence="3" id="KW-1185">Reference proteome</keyword>
<comment type="caution">
    <text evidence="2">The sequence shown here is derived from an EMBL/GenBank/DDBJ whole genome shotgun (WGS) entry which is preliminary data.</text>
</comment>
<evidence type="ECO:0000256" key="1">
    <source>
        <dbReference type="SAM" id="Phobius"/>
    </source>
</evidence>
<dbReference type="Proteomes" id="UP000218231">
    <property type="component" value="Unassembled WGS sequence"/>
</dbReference>
<keyword evidence="1" id="KW-0812">Transmembrane</keyword>
<feature type="transmembrane region" description="Helical" evidence="1">
    <location>
        <begin position="411"/>
        <end position="432"/>
    </location>
</feature>
<dbReference type="AlphaFoldDB" id="A0A2A2J5B4"/>
<dbReference type="GO" id="GO:0006644">
    <property type="term" value="P:phospholipid metabolic process"/>
    <property type="evidence" value="ECO:0007669"/>
    <property type="project" value="TreeGrafter"/>
</dbReference>
<dbReference type="PANTHER" id="PTHR21325">
    <property type="entry name" value="PHOSPHOLIPASE B, PLB1"/>
    <property type="match status" value="1"/>
</dbReference>
<dbReference type="OrthoDB" id="10265800at2759"/>
<reference evidence="2 3" key="1">
    <citation type="journal article" date="2017" name="Curr. Biol.">
        <title>Genome architecture and evolution of a unichromosomal asexual nematode.</title>
        <authorList>
            <person name="Fradin H."/>
            <person name="Zegar C."/>
            <person name="Gutwein M."/>
            <person name="Lucas J."/>
            <person name="Kovtun M."/>
            <person name="Corcoran D."/>
            <person name="Baugh L.R."/>
            <person name="Kiontke K."/>
            <person name="Gunsalus K."/>
            <person name="Fitch D.H."/>
            <person name="Piano F."/>
        </authorList>
    </citation>
    <scope>NUCLEOTIDE SEQUENCE [LARGE SCALE GENOMIC DNA]</scope>
    <source>
        <strain evidence="2">PF1309</strain>
    </source>
</reference>
<dbReference type="PANTHER" id="PTHR21325:SF24">
    <property type="entry name" value="LIPASE_GDSL DOMAIN-CONTAINING PROTEIN"/>
    <property type="match status" value="1"/>
</dbReference>
<dbReference type="CDD" id="cd01824">
    <property type="entry name" value="Phospholipase_B_like"/>
    <property type="match status" value="1"/>
</dbReference>
<keyword evidence="1" id="KW-0472">Membrane</keyword>
<sequence length="462" mass="53283">MLELVREFDEWRKLRDQYVQFSKDYPMGWKDFGCKAPDKFLPAEDAHHLAPWHISVIGALGDSLTAARSSLAKSLIDTSNEYRGMNFVSGGDNCLNTRATLGNIFKTFNPDIKGLSKGISSENSTEKARFNLAKSGGFSYDLLWETIELVNRIKLDKSIHFDKDWKFINLFIGTNNLCYFCKDKQTLGPEKYFEDLKNSIEYLRANLPRVFLNLMPSFHVEIISELNEMSSFCKVVHRKNCPCTFEMSKEEYANIKKEFDAKLDLFNSVEYQRPDFAIVVSPAINISKLPFLGSTPNLAFIAADCFHFSEITHDFAAKEIWANLFEPFDRRHVVEDFENIRPDKWDCPPYNCSYLKTPLNSYNCSMAKYRAPSPPIRPINTFDIQYQSKVYLPSLNELERRANLNEQGTPFVFALFALTFFVVAFASAGVILQRRRREAKRRQSGERTPLLLTANLYDDQLF</sequence>
<dbReference type="GO" id="GO:0004620">
    <property type="term" value="F:phospholipase activity"/>
    <property type="evidence" value="ECO:0007669"/>
    <property type="project" value="InterPro"/>
</dbReference>
<dbReference type="Gene3D" id="3.40.50.1110">
    <property type="entry name" value="SGNH hydrolase"/>
    <property type="match status" value="1"/>
</dbReference>
<organism evidence="2 3">
    <name type="scientific">Diploscapter pachys</name>
    <dbReference type="NCBI Taxonomy" id="2018661"/>
    <lineage>
        <taxon>Eukaryota</taxon>
        <taxon>Metazoa</taxon>
        <taxon>Ecdysozoa</taxon>
        <taxon>Nematoda</taxon>
        <taxon>Chromadorea</taxon>
        <taxon>Rhabditida</taxon>
        <taxon>Rhabditina</taxon>
        <taxon>Rhabditomorpha</taxon>
        <taxon>Rhabditoidea</taxon>
        <taxon>Rhabditidae</taxon>
        <taxon>Diploscapter</taxon>
    </lineage>
</organism>
<dbReference type="STRING" id="2018661.A0A2A2J5B4"/>
<dbReference type="InterPro" id="IPR036514">
    <property type="entry name" value="SGNH_hydro_sf"/>
</dbReference>
<gene>
    <name evidence="2" type="ORF">WR25_05055</name>
</gene>
<accession>A0A2A2J5B4</accession>
<name>A0A2A2J5B4_9BILA</name>
<dbReference type="InterPro" id="IPR035547">
    <property type="entry name" value="Phospholipase_B"/>
</dbReference>
<keyword evidence="1" id="KW-1133">Transmembrane helix</keyword>
<evidence type="ECO:0000313" key="3">
    <source>
        <dbReference type="Proteomes" id="UP000218231"/>
    </source>
</evidence>